<comment type="cofactor">
    <cofactor evidence="1">
        <name>FMN</name>
        <dbReference type="ChEBI" id="CHEBI:58210"/>
    </cofactor>
</comment>
<comment type="caution">
    <text evidence="7">The sequence shown here is derived from an EMBL/GenBank/DDBJ whole genome shotgun (WGS) entry which is preliminary data.</text>
</comment>
<keyword evidence="8" id="KW-1185">Reference proteome</keyword>
<dbReference type="STRING" id="92696.A0A4R0RG08"/>
<evidence type="ECO:0000313" key="7">
    <source>
        <dbReference type="EMBL" id="TCD65663.1"/>
    </source>
</evidence>
<reference evidence="7 8" key="1">
    <citation type="submission" date="2018-11" db="EMBL/GenBank/DDBJ databases">
        <title>Genome assembly of Steccherinum ochraceum LE-BIN_3174, the white-rot fungus of the Steccherinaceae family (The Residual Polyporoid clade, Polyporales, Basidiomycota).</title>
        <authorList>
            <person name="Fedorova T.V."/>
            <person name="Glazunova O.A."/>
            <person name="Landesman E.O."/>
            <person name="Moiseenko K.V."/>
            <person name="Psurtseva N.V."/>
            <person name="Savinova O.S."/>
            <person name="Shakhova N.V."/>
            <person name="Tyazhelova T.V."/>
            <person name="Vasina D.V."/>
        </authorList>
    </citation>
    <scope>NUCLEOTIDE SEQUENCE [LARGE SCALE GENOMIC DNA]</scope>
    <source>
        <strain evidence="7 8">LE-BIN_3174</strain>
    </source>
</reference>
<dbReference type="GO" id="GO:0003959">
    <property type="term" value="F:NADPH dehydrogenase activity"/>
    <property type="evidence" value="ECO:0007669"/>
    <property type="project" value="InterPro"/>
</dbReference>
<evidence type="ECO:0000256" key="3">
    <source>
        <dbReference type="ARBA" id="ARBA00022643"/>
    </source>
</evidence>
<gene>
    <name evidence="7" type="ORF">EIP91_002336</name>
</gene>
<protein>
    <recommendedName>
        <fullName evidence="6">NADH:flavin oxidoreductase/NADH oxidase N-terminal domain-containing protein</fullName>
    </recommendedName>
</protein>
<dbReference type="PANTHER" id="PTHR43303:SF4">
    <property type="entry name" value="NADPH DEHYDROGENASE C23G7.10C-RELATED"/>
    <property type="match status" value="1"/>
</dbReference>
<dbReference type="AlphaFoldDB" id="A0A4R0RG08"/>
<dbReference type="CDD" id="cd02932">
    <property type="entry name" value="OYE_YqiM_FMN"/>
    <property type="match status" value="1"/>
</dbReference>
<dbReference type="EMBL" id="RWJN01000169">
    <property type="protein sequence ID" value="TCD65663.1"/>
    <property type="molecule type" value="Genomic_DNA"/>
</dbReference>
<keyword evidence="2" id="KW-0285">Flavoprotein</keyword>
<dbReference type="Gene3D" id="3.20.20.70">
    <property type="entry name" value="Aldolase class I"/>
    <property type="match status" value="1"/>
</dbReference>
<keyword evidence="3" id="KW-0288">FMN</keyword>
<evidence type="ECO:0000256" key="5">
    <source>
        <dbReference type="ARBA" id="ARBA00023002"/>
    </source>
</evidence>
<keyword evidence="4" id="KW-0521">NADP</keyword>
<dbReference type="PANTHER" id="PTHR43303">
    <property type="entry name" value="NADPH DEHYDROGENASE C23G7.10C-RELATED"/>
    <property type="match status" value="1"/>
</dbReference>
<evidence type="ECO:0000313" key="8">
    <source>
        <dbReference type="Proteomes" id="UP000292702"/>
    </source>
</evidence>
<dbReference type="InterPro" id="IPR044152">
    <property type="entry name" value="YqjM-like"/>
</dbReference>
<evidence type="ECO:0000256" key="4">
    <source>
        <dbReference type="ARBA" id="ARBA00022857"/>
    </source>
</evidence>
<dbReference type="InterPro" id="IPR013785">
    <property type="entry name" value="Aldolase_TIM"/>
</dbReference>
<dbReference type="Pfam" id="PF00724">
    <property type="entry name" value="Oxidored_FMN"/>
    <property type="match status" value="1"/>
</dbReference>
<dbReference type="OrthoDB" id="72788at2759"/>
<feature type="domain" description="NADH:flavin oxidoreductase/NADH oxidase N-terminal" evidence="6">
    <location>
        <begin position="73"/>
        <end position="412"/>
    </location>
</feature>
<sequence>MTLHAPFLGYKNNINLNSDIKRFDLASMVTTTSIDLHATRIAPAAEVTFFVPAQHVPAGTAVDPQSNGKPIPDLFKPLTIRGVTFQNRVWVSPMGQYSAKDGFPSPWHKAFYCGLLIHGPGLTSVEATAVSARGRVTPEDCGIWSDAHVAAWKEITAFAHSQNQKIGIQLAHGGRKSSISARWLIKGGLSVPAEHGGWPEDVYAPSAVQFAEGMATPKEMTKDHICEVVKEFKDAARRAVDAGFDTIELHGAHGLLMNSFDSPTSNHRTDEYGGSWENRTRFTLEVIQAVRSVIPDTMPLFYRISATEYLESQPEASWQLEDTVKFAGIIANHGVDLIDLSAGGNSMKQDVKLGPLHQVPFSEAVKRAHGDKILVAAVGGINNAEDAQRVLEKGQADVVLMGRYFQKNPSAVGLFAEQLGVEIFRSYQIEWPTVGRGQSLLKRAAALT</sequence>
<accession>A0A4R0RG08</accession>
<dbReference type="SUPFAM" id="SSF51395">
    <property type="entry name" value="FMN-linked oxidoreductases"/>
    <property type="match status" value="1"/>
</dbReference>
<dbReference type="GO" id="GO:0050661">
    <property type="term" value="F:NADP binding"/>
    <property type="evidence" value="ECO:0007669"/>
    <property type="project" value="InterPro"/>
</dbReference>
<keyword evidence="5" id="KW-0560">Oxidoreductase</keyword>
<dbReference type="InterPro" id="IPR001155">
    <property type="entry name" value="OxRdtase_FMN_N"/>
</dbReference>
<name>A0A4R0RG08_9APHY</name>
<evidence type="ECO:0000259" key="6">
    <source>
        <dbReference type="Pfam" id="PF00724"/>
    </source>
</evidence>
<dbReference type="GO" id="GO:0010181">
    <property type="term" value="F:FMN binding"/>
    <property type="evidence" value="ECO:0007669"/>
    <property type="project" value="InterPro"/>
</dbReference>
<dbReference type="Proteomes" id="UP000292702">
    <property type="component" value="Unassembled WGS sequence"/>
</dbReference>
<organism evidence="7 8">
    <name type="scientific">Steccherinum ochraceum</name>
    <dbReference type="NCBI Taxonomy" id="92696"/>
    <lineage>
        <taxon>Eukaryota</taxon>
        <taxon>Fungi</taxon>
        <taxon>Dikarya</taxon>
        <taxon>Basidiomycota</taxon>
        <taxon>Agaricomycotina</taxon>
        <taxon>Agaricomycetes</taxon>
        <taxon>Polyporales</taxon>
        <taxon>Steccherinaceae</taxon>
        <taxon>Steccherinum</taxon>
    </lineage>
</organism>
<evidence type="ECO:0000256" key="2">
    <source>
        <dbReference type="ARBA" id="ARBA00022630"/>
    </source>
</evidence>
<evidence type="ECO:0000256" key="1">
    <source>
        <dbReference type="ARBA" id="ARBA00001917"/>
    </source>
</evidence>
<proteinExistence type="predicted"/>